<evidence type="ECO:0000256" key="16">
    <source>
        <dbReference type="ARBA" id="ARBA00023209"/>
    </source>
</evidence>
<keyword evidence="9" id="KW-0444">Lipid biosynthesis</keyword>
<dbReference type="AlphaFoldDB" id="A0A5M6D9V7"/>
<keyword evidence="21" id="KW-1185">Reference proteome</keyword>
<keyword evidence="12 18" id="KW-0548">Nucleotidyltransferase</keyword>
<organism evidence="20 21">
    <name type="scientific">Adhaeribacter rhizoryzae</name>
    <dbReference type="NCBI Taxonomy" id="2607907"/>
    <lineage>
        <taxon>Bacteria</taxon>
        <taxon>Pseudomonadati</taxon>
        <taxon>Bacteroidota</taxon>
        <taxon>Cytophagia</taxon>
        <taxon>Cytophagales</taxon>
        <taxon>Hymenobacteraceae</taxon>
        <taxon>Adhaeribacter</taxon>
    </lineage>
</organism>
<feature type="transmembrane region" description="Helical" evidence="19">
    <location>
        <begin position="187"/>
        <end position="206"/>
    </location>
</feature>
<accession>A0A5M6D9V7</accession>
<proteinExistence type="inferred from homology"/>
<sequence>MSFKSANLSNLQLRVLTGILGGAVFIGSIWFNEWTFGALFLGLTVLGMLEFYKIIAAKGFEPNHNIGLILGAGLYVLVFLIQKDFIAASVLFVLPPVMLLCLVAELYRKKQQPFINIALTLLAVMYVAMPFTLLILLGFPNDYYSWHIILGTIFLIWAADTGGYIFGRSFGRTKLFERISPGKTWEGWLGGTLLCLGVAYLLSLFFQDLDLTAWIGIGLIVSVFGVIGDLVESMLKRSMQIKDSGSLLPGHGGILDRFDSLLMITPFVVAFLKVFH</sequence>
<evidence type="ECO:0000256" key="5">
    <source>
        <dbReference type="ARBA" id="ARBA00010185"/>
    </source>
</evidence>
<keyword evidence="11 18" id="KW-0812">Transmembrane</keyword>
<keyword evidence="16" id="KW-0594">Phospholipid biosynthesis</keyword>
<comment type="pathway">
    <text evidence="3 18">Phospholipid metabolism; CDP-diacylglycerol biosynthesis; CDP-diacylglycerol from sn-glycerol 3-phosphate: step 3/3.</text>
</comment>
<dbReference type="InterPro" id="IPR000374">
    <property type="entry name" value="PC_trans"/>
</dbReference>
<dbReference type="PROSITE" id="PS01315">
    <property type="entry name" value="CDS"/>
    <property type="match status" value="1"/>
</dbReference>
<dbReference type="GO" id="GO:0004605">
    <property type="term" value="F:phosphatidate cytidylyltransferase activity"/>
    <property type="evidence" value="ECO:0007669"/>
    <property type="project" value="UniProtKB-EC"/>
</dbReference>
<evidence type="ECO:0000256" key="18">
    <source>
        <dbReference type="RuleBase" id="RU003938"/>
    </source>
</evidence>
<comment type="pathway">
    <text evidence="4">Lipid metabolism.</text>
</comment>
<keyword evidence="8" id="KW-1003">Cell membrane</keyword>
<dbReference type="EC" id="2.7.7.41" evidence="6 18"/>
<reference evidence="20 21" key="1">
    <citation type="submission" date="2019-09" db="EMBL/GenBank/DDBJ databases">
        <title>Genome sequence and assembly of Adhaeribacter sp.</title>
        <authorList>
            <person name="Chhetri G."/>
        </authorList>
    </citation>
    <scope>NUCLEOTIDE SEQUENCE [LARGE SCALE GENOMIC DNA]</scope>
    <source>
        <strain evidence="20 21">DK36</strain>
    </source>
</reference>
<dbReference type="EMBL" id="VWSF01000011">
    <property type="protein sequence ID" value="KAA5544173.1"/>
    <property type="molecule type" value="Genomic_DNA"/>
</dbReference>
<evidence type="ECO:0000256" key="13">
    <source>
        <dbReference type="ARBA" id="ARBA00022989"/>
    </source>
</evidence>
<evidence type="ECO:0000256" key="14">
    <source>
        <dbReference type="ARBA" id="ARBA00023098"/>
    </source>
</evidence>
<evidence type="ECO:0000256" key="10">
    <source>
        <dbReference type="ARBA" id="ARBA00022679"/>
    </source>
</evidence>
<dbReference type="PANTHER" id="PTHR46382">
    <property type="entry name" value="PHOSPHATIDATE CYTIDYLYLTRANSFERASE"/>
    <property type="match status" value="1"/>
</dbReference>
<keyword evidence="17" id="KW-1208">Phospholipid metabolism</keyword>
<evidence type="ECO:0000256" key="1">
    <source>
        <dbReference type="ARBA" id="ARBA00001698"/>
    </source>
</evidence>
<dbReference type="UniPathway" id="UPA00557">
    <property type="reaction ID" value="UER00614"/>
</dbReference>
<feature type="transmembrane region" description="Helical" evidence="19">
    <location>
        <begin position="87"/>
        <end position="107"/>
    </location>
</feature>
<comment type="catalytic activity">
    <reaction evidence="1 18">
        <text>a 1,2-diacyl-sn-glycero-3-phosphate + CTP + H(+) = a CDP-1,2-diacyl-sn-glycerol + diphosphate</text>
        <dbReference type="Rhea" id="RHEA:16229"/>
        <dbReference type="ChEBI" id="CHEBI:15378"/>
        <dbReference type="ChEBI" id="CHEBI:33019"/>
        <dbReference type="ChEBI" id="CHEBI:37563"/>
        <dbReference type="ChEBI" id="CHEBI:58332"/>
        <dbReference type="ChEBI" id="CHEBI:58608"/>
        <dbReference type="EC" id="2.7.7.41"/>
    </reaction>
</comment>
<evidence type="ECO:0000256" key="12">
    <source>
        <dbReference type="ARBA" id="ARBA00022695"/>
    </source>
</evidence>
<keyword evidence="14" id="KW-0443">Lipid metabolism</keyword>
<evidence type="ECO:0000256" key="3">
    <source>
        <dbReference type="ARBA" id="ARBA00005119"/>
    </source>
</evidence>
<evidence type="ECO:0000256" key="17">
    <source>
        <dbReference type="ARBA" id="ARBA00023264"/>
    </source>
</evidence>
<comment type="caution">
    <text evidence="20">The sequence shown here is derived from an EMBL/GenBank/DDBJ whole genome shotgun (WGS) entry which is preliminary data.</text>
</comment>
<evidence type="ECO:0000256" key="9">
    <source>
        <dbReference type="ARBA" id="ARBA00022516"/>
    </source>
</evidence>
<dbReference type="Proteomes" id="UP000323426">
    <property type="component" value="Unassembled WGS sequence"/>
</dbReference>
<evidence type="ECO:0000256" key="4">
    <source>
        <dbReference type="ARBA" id="ARBA00005189"/>
    </source>
</evidence>
<comment type="similarity">
    <text evidence="5 18">Belongs to the CDS family.</text>
</comment>
<gene>
    <name evidence="20" type="ORF">F0145_14780</name>
</gene>
<evidence type="ECO:0000256" key="6">
    <source>
        <dbReference type="ARBA" id="ARBA00012487"/>
    </source>
</evidence>
<feature type="transmembrane region" description="Helical" evidence="19">
    <location>
        <begin position="36"/>
        <end position="52"/>
    </location>
</feature>
<protein>
    <recommendedName>
        <fullName evidence="7 18">Phosphatidate cytidylyltransferase</fullName>
        <ecNumber evidence="6 18">2.7.7.41</ecNumber>
    </recommendedName>
</protein>
<keyword evidence="13 19" id="KW-1133">Transmembrane helix</keyword>
<keyword evidence="10 18" id="KW-0808">Transferase</keyword>
<dbReference type="Pfam" id="PF01148">
    <property type="entry name" value="CTP_transf_1"/>
    <property type="match status" value="1"/>
</dbReference>
<evidence type="ECO:0000256" key="2">
    <source>
        <dbReference type="ARBA" id="ARBA00004651"/>
    </source>
</evidence>
<evidence type="ECO:0000256" key="7">
    <source>
        <dbReference type="ARBA" id="ARBA00019373"/>
    </source>
</evidence>
<feature type="transmembrane region" description="Helical" evidence="19">
    <location>
        <begin position="114"/>
        <end position="137"/>
    </location>
</feature>
<comment type="subcellular location">
    <subcellularLocation>
        <location evidence="2">Cell membrane</location>
        <topology evidence="2">Multi-pass membrane protein</topology>
    </subcellularLocation>
</comment>
<feature type="transmembrane region" description="Helical" evidence="19">
    <location>
        <begin position="64"/>
        <end position="81"/>
    </location>
</feature>
<name>A0A5M6D9V7_9BACT</name>
<dbReference type="RefSeq" id="WP_150089241.1">
    <property type="nucleotide sequence ID" value="NZ_VWSF01000011.1"/>
</dbReference>
<evidence type="ECO:0000313" key="20">
    <source>
        <dbReference type="EMBL" id="KAA5544173.1"/>
    </source>
</evidence>
<evidence type="ECO:0000256" key="15">
    <source>
        <dbReference type="ARBA" id="ARBA00023136"/>
    </source>
</evidence>
<feature type="transmembrane region" description="Helical" evidence="19">
    <location>
        <begin position="12"/>
        <end position="30"/>
    </location>
</feature>
<keyword evidence="15 19" id="KW-0472">Membrane</keyword>
<evidence type="ECO:0000256" key="8">
    <source>
        <dbReference type="ARBA" id="ARBA00022475"/>
    </source>
</evidence>
<feature type="transmembrane region" description="Helical" evidence="19">
    <location>
        <begin position="212"/>
        <end position="231"/>
    </location>
</feature>
<evidence type="ECO:0000256" key="19">
    <source>
        <dbReference type="SAM" id="Phobius"/>
    </source>
</evidence>
<dbReference type="GO" id="GO:0016024">
    <property type="term" value="P:CDP-diacylglycerol biosynthetic process"/>
    <property type="evidence" value="ECO:0007669"/>
    <property type="project" value="UniProtKB-UniPathway"/>
</dbReference>
<feature type="transmembrane region" description="Helical" evidence="19">
    <location>
        <begin position="143"/>
        <end position="166"/>
    </location>
</feature>
<dbReference type="GO" id="GO:0005886">
    <property type="term" value="C:plasma membrane"/>
    <property type="evidence" value="ECO:0007669"/>
    <property type="project" value="UniProtKB-SubCell"/>
</dbReference>
<evidence type="ECO:0000256" key="11">
    <source>
        <dbReference type="ARBA" id="ARBA00022692"/>
    </source>
</evidence>
<dbReference type="PANTHER" id="PTHR46382:SF1">
    <property type="entry name" value="PHOSPHATIDATE CYTIDYLYLTRANSFERASE"/>
    <property type="match status" value="1"/>
</dbReference>
<evidence type="ECO:0000313" key="21">
    <source>
        <dbReference type="Proteomes" id="UP000323426"/>
    </source>
</evidence>